<evidence type="ECO:0000256" key="5">
    <source>
        <dbReference type="ARBA" id="ARBA00023284"/>
    </source>
</evidence>
<dbReference type="SUPFAM" id="SSF52833">
    <property type="entry name" value="Thioredoxin-like"/>
    <property type="match status" value="1"/>
</dbReference>
<dbReference type="InterPro" id="IPR036249">
    <property type="entry name" value="Thioredoxin-like_sf"/>
</dbReference>
<keyword evidence="6" id="KW-0472">Membrane</keyword>
<evidence type="ECO:0000313" key="9">
    <source>
        <dbReference type="Proteomes" id="UP000034873"/>
    </source>
</evidence>
<comment type="caution">
    <text evidence="8">The sequence shown here is derived from an EMBL/GenBank/DDBJ whole genome shotgun (WGS) entry which is preliminary data.</text>
</comment>
<keyword evidence="3" id="KW-0560">Oxidoreductase</keyword>
<dbReference type="AlphaFoldDB" id="A0A0G1R0U0"/>
<dbReference type="PANTHER" id="PTHR13887:SF14">
    <property type="entry name" value="DISULFIDE BOND FORMATION PROTEIN D"/>
    <property type="match status" value="1"/>
</dbReference>
<evidence type="ECO:0000256" key="2">
    <source>
        <dbReference type="ARBA" id="ARBA00022729"/>
    </source>
</evidence>
<keyword evidence="2" id="KW-0732">Signal</keyword>
<dbReference type="Pfam" id="PF13462">
    <property type="entry name" value="Thioredoxin_4"/>
    <property type="match status" value="1"/>
</dbReference>
<protein>
    <submittedName>
        <fullName evidence="8">DsbA-like protein thioredoxin domain-containing protein</fullName>
    </submittedName>
</protein>
<dbReference type="PANTHER" id="PTHR13887">
    <property type="entry name" value="GLUTATHIONE S-TRANSFERASE KAPPA"/>
    <property type="match status" value="1"/>
</dbReference>
<dbReference type="Proteomes" id="UP000034873">
    <property type="component" value="Unassembled WGS sequence"/>
</dbReference>
<proteinExistence type="inferred from homology"/>
<dbReference type="PROSITE" id="PS51352">
    <property type="entry name" value="THIOREDOXIN_2"/>
    <property type="match status" value="1"/>
</dbReference>
<keyword evidence="6" id="KW-0812">Transmembrane</keyword>
<sequence length="340" mass="38172">MNLIKRNLPVIIIGLATLAILVVIIFASQRQKTQAPQLQTVEESQLVAEHTYIRGAQNGPITIVEFSDFQCPFCAQVNPYLKDVLAKYPTQVRLAYRHFPLPQHQYAKAAAEASQIAGEQGKFWEYTDLLFENQENMKKEDLLRYAKAVGLDEEKFKTQLESGSFSSVVAKDLNAGRSLGVNSTPTFYVNGQKLALNSFADLENKIAELVGQLPKDELPNTELIPAPDTSEATPPETLNSLQVDQTYGILEIAYTNDGFVPDDTTAYLGQKIRWTNNTDKQIRLVQTVNRFPELEGGITIAPGKTFEFRPNKDRLWGYREEFSGNTATIFIDTPLDIEEF</sequence>
<keyword evidence="4" id="KW-1015">Disulfide bond</keyword>
<feature type="transmembrane region" description="Helical" evidence="6">
    <location>
        <begin position="7"/>
        <end position="27"/>
    </location>
</feature>
<reference evidence="8 9" key="1">
    <citation type="journal article" date="2015" name="Nature">
        <title>rRNA introns, odd ribosomes, and small enigmatic genomes across a large radiation of phyla.</title>
        <authorList>
            <person name="Brown C.T."/>
            <person name="Hug L.A."/>
            <person name="Thomas B.C."/>
            <person name="Sharon I."/>
            <person name="Castelle C.J."/>
            <person name="Singh A."/>
            <person name="Wilkins M.J."/>
            <person name="Williams K.H."/>
            <person name="Banfield J.F."/>
        </authorList>
    </citation>
    <scope>NUCLEOTIDE SEQUENCE [LARGE SCALE GENOMIC DNA]</scope>
</reference>
<keyword evidence="6" id="KW-1133">Transmembrane helix</keyword>
<evidence type="ECO:0000256" key="1">
    <source>
        <dbReference type="ARBA" id="ARBA00005791"/>
    </source>
</evidence>
<organism evidence="8 9">
    <name type="scientific">candidate division WWE3 bacterium GW2011_GWC1_47_10</name>
    <dbReference type="NCBI Taxonomy" id="1619122"/>
    <lineage>
        <taxon>Bacteria</taxon>
        <taxon>Katanobacteria</taxon>
    </lineage>
</organism>
<accession>A0A0G1R0U0</accession>
<dbReference type="InterPro" id="IPR013766">
    <property type="entry name" value="Thioredoxin_domain"/>
</dbReference>
<dbReference type="EMBL" id="LCNH01000015">
    <property type="protein sequence ID" value="KKU50764.1"/>
    <property type="molecule type" value="Genomic_DNA"/>
</dbReference>
<gene>
    <name evidence="8" type="ORF">UX73_C0015G0009</name>
</gene>
<comment type="similarity">
    <text evidence="1">Belongs to the thioredoxin family. DsbA subfamily.</text>
</comment>
<keyword evidence="5" id="KW-0676">Redox-active center</keyword>
<name>A0A0G1R0U0_UNCKA</name>
<evidence type="ECO:0000256" key="6">
    <source>
        <dbReference type="SAM" id="Phobius"/>
    </source>
</evidence>
<evidence type="ECO:0000256" key="3">
    <source>
        <dbReference type="ARBA" id="ARBA00023002"/>
    </source>
</evidence>
<dbReference type="STRING" id="1619122.UX73_C0015G0009"/>
<dbReference type="Gene3D" id="3.40.30.10">
    <property type="entry name" value="Glutaredoxin"/>
    <property type="match status" value="1"/>
</dbReference>
<evidence type="ECO:0000259" key="7">
    <source>
        <dbReference type="PROSITE" id="PS51352"/>
    </source>
</evidence>
<evidence type="ECO:0000256" key="4">
    <source>
        <dbReference type="ARBA" id="ARBA00023157"/>
    </source>
</evidence>
<dbReference type="GO" id="GO:0016491">
    <property type="term" value="F:oxidoreductase activity"/>
    <property type="evidence" value="ECO:0007669"/>
    <property type="project" value="UniProtKB-KW"/>
</dbReference>
<evidence type="ECO:0000313" key="8">
    <source>
        <dbReference type="EMBL" id="KKU50764.1"/>
    </source>
</evidence>
<dbReference type="InterPro" id="IPR012336">
    <property type="entry name" value="Thioredoxin-like_fold"/>
</dbReference>
<feature type="domain" description="Thioredoxin" evidence="7">
    <location>
        <begin position="27"/>
        <end position="211"/>
    </location>
</feature>